<keyword evidence="1" id="KW-0812">Transmembrane</keyword>
<dbReference type="RefSeq" id="WP_188446513.1">
    <property type="nucleotide sequence ID" value="NZ_BMDW01000008.1"/>
</dbReference>
<evidence type="ECO:0000313" key="3">
    <source>
        <dbReference type="Proteomes" id="UP000618591"/>
    </source>
</evidence>
<reference evidence="3" key="1">
    <citation type="journal article" date="2019" name="Int. J. Syst. Evol. Microbiol.">
        <title>The Global Catalogue of Microorganisms (GCM) 10K type strain sequencing project: providing services to taxonomists for standard genome sequencing and annotation.</title>
        <authorList>
            <consortium name="The Broad Institute Genomics Platform"/>
            <consortium name="The Broad Institute Genome Sequencing Center for Infectious Disease"/>
            <person name="Wu L."/>
            <person name="Ma J."/>
        </authorList>
    </citation>
    <scope>NUCLEOTIDE SEQUENCE [LARGE SCALE GENOMIC DNA]</scope>
    <source>
        <strain evidence="3">CGMCC 1.10106</strain>
    </source>
</reference>
<keyword evidence="1" id="KW-1133">Transmembrane helix</keyword>
<comment type="caution">
    <text evidence="2">The sequence shown here is derived from an EMBL/GenBank/DDBJ whole genome shotgun (WGS) entry which is preliminary data.</text>
</comment>
<feature type="transmembrane region" description="Helical" evidence="1">
    <location>
        <begin position="66"/>
        <end position="83"/>
    </location>
</feature>
<feature type="transmembrane region" description="Helical" evidence="1">
    <location>
        <begin position="6"/>
        <end position="28"/>
    </location>
</feature>
<keyword evidence="3" id="KW-1185">Reference proteome</keyword>
<gene>
    <name evidence="2" type="ORF">GCM10011395_17220</name>
</gene>
<protein>
    <submittedName>
        <fullName evidence="2">Uncharacterized protein</fullName>
    </submittedName>
</protein>
<keyword evidence="1" id="KW-0472">Membrane</keyword>
<evidence type="ECO:0000256" key="1">
    <source>
        <dbReference type="SAM" id="Phobius"/>
    </source>
</evidence>
<proteinExistence type="predicted"/>
<dbReference type="EMBL" id="BMDW01000008">
    <property type="protein sequence ID" value="GGA47482.1"/>
    <property type="molecule type" value="Genomic_DNA"/>
</dbReference>
<organism evidence="2 3">
    <name type="scientific">Sphingomonas psychrolutea</name>
    <dbReference type="NCBI Taxonomy" id="1259676"/>
    <lineage>
        <taxon>Bacteria</taxon>
        <taxon>Pseudomonadati</taxon>
        <taxon>Pseudomonadota</taxon>
        <taxon>Alphaproteobacteria</taxon>
        <taxon>Sphingomonadales</taxon>
        <taxon>Sphingomonadaceae</taxon>
        <taxon>Sphingomonas</taxon>
    </lineage>
</organism>
<sequence>MTLAHFITVLAGVLALLGLVGIFGGAWATRAPQRHRMFRAGSMAMGTAGLVLLVGGLIGAADTGQLFGGVMLLIFGTAISLPAPEQTVARASRT</sequence>
<accession>A0ABQ1GPC8</accession>
<evidence type="ECO:0000313" key="2">
    <source>
        <dbReference type="EMBL" id="GGA47482.1"/>
    </source>
</evidence>
<feature type="transmembrane region" description="Helical" evidence="1">
    <location>
        <begin position="40"/>
        <end position="60"/>
    </location>
</feature>
<dbReference type="Proteomes" id="UP000618591">
    <property type="component" value="Unassembled WGS sequence"/>
</dbReference>
<name>A0ABQ1GPC8_9SPHN</name>